<dbReference type="InterPro" id="IPR036878">
    <property type="entry name" value="Glu_permease_IIB"/>
</dbReference>
<evidence type="ECO:0000256" key="11">
    <source>
        <dbReference type="ARBA" id="ARBA00044053"/>
    </source>
</evidence>
<dbReference type="FunFam" id="3.30.1360.60:FF:000001">
    <property type="entry name" value="PTS system glucose-specific IIBC component PtsG"/>
    <property type="match status" value="1"/>
</dbReference>
<dbReference type="EC" id="2.7.1.211" evidence="11"/>
<keyword evidence="6" id="KW-0598">Phosphotransferase system</keyword>
<feature type="domain" description="PTS EIIA type-1" evidence="18">
    <location>
        <begin position="489"/>
        <end position="593"/>
    </location>
</feature>
<protein>
    <recommendedName>
        <fullName evidence="14">PTS system sucrose-specific EIIBCA component</fullName>
        <ecNumber evidence="11">2.7.1.211</ecNumber>
    </recommendedName>
    <alternativeName>
        <fullName evidence="15">EIIBCA-Scr</fullName>
    </alternativeName>
</protein>
<evidence type="ECO:0000256" key="2">
    <source>
        <dbReference type="ARBA" id="ARBA00022448"/>
    </source>
</evidence>
<dbReference type="EMBL" id="CP045068">
    <property type="protein sequence ID" value="QFQ90019.1"/>
    <property type="molecule type" value="Genomic_DNA"/>
</dbReference>
<evidence type="ECO:0000256" key="9">
    <source>
        <dbReference type="ARBA" id="ARBA00022989"/>
    </source>
</evidence>
<dbReference type="GO" id="GO:0008982">
    <property type="term" value="F:protein-N(PI)-phosphohistidine-sugar phosphotransferase activity"/>
    <property type="evidence" value="ECO:0007669"/>
    <property type="project" value="InterPro"/>
</dbReference>
<evidence type="ECO:0000256" key="16">
    <source>
        <dbReference type="PROSITE-ProRule" id="PRU00421"/>
    </source>
</evidence>
<evidence type="ECO:0000256" key="8">
    <source>
        <dbReference type="ARBA" id="ARBA00022777"/>
    </source>
</evidence>
<dbReference type="InterPro" id="IPR003352">
    <property type="entry name" value="PTS_EIIC"/>
</dbReference>
<dbReference type="Pfam" id="PF00358">
    <property type="entry name" value="PTS_EIIA_1"/>
    <property type="match status" value="1"/>
</dbReference>
<dbReference type="NCBIfam" id="TIGR01995">
    <property type="entry name" value="PTS-II-ABC-beta"/>
    <property type="match status" value="1"/>
</dbReference>
<keyword evidence="9 17" id="KW-1133">Transmembrane helix</keyword>
<keyword evidence="8" id="KW-0418">Kinase</keyword>
<evidence type="ECO:0000256" key="14">
    <source>
        <dbReference type="ARBA" id="ARBA00074554"/>
    </source>
</evidence>
<evidence type="ECO:0000256" key="17">
    <source>
        <dbReference type="SAM" id="Phobius"/>
    </source>
</evidence>
<comment type="subcellular location">
    <subcellularLocation>
        <location evidence="1">Cell membrane</location>
        <topology evidence="1">Multi-pass membrane protein</topology>
    </subcellularLocation>
</comment>
<evidence type="ECO:0000256" key="7">
    <source>
        <dbReference type="ARBA" id="ARBA00022692"/>
    </source>
</evidence>
<dbReference type="PROSITE" id="PS00371">
    <property type="entry name" value="PTS_EIIA_TYPE_1_HIS"/>
    <property type="match status" value="1"/>
</dbReference>
<evidence type="ECO:0000256" key="13">
    <source>
        <dbReference type="ARBA" id="ARBA00048931"/>
    </source>
</evidence>
<dbReference type="Proteomes" id="UP000388452">
    <property type="component" value="Chromosome"/>
</dbReference>
<feature type="transmembrane region" description="Helical" evidence="17">
    <location>
        <begin position="138"/>
        <end position="157"/>
    </location>
</feature>
<dbReference type="GO" id="GO:0009401">
    <property type="term" value="P:phosphoenolpyruvate-dependent sugar phosphotransferase system"/>
    <property type="evidence" value="ECO:0007669"/>
    <property type="project" value="UniProtKB-KW"/>
</dbReference>
<dbReference type="GO" id="GO:0005886">
    <property type="term" value="C:plasma membrane"/>
    <property type="evidence" value="ECO:0007669"/>
    <property type="project" value="UniProtKB-SubCell"/>
</dbReference>
<dbReference type="InterPro" id="IPR011055">
    <property type="entry name" value="Dup_hybrid_motif"/>
</dbReference>
<feature type="domain" description="PTS EIIC type-1" evidence="20">
    <location>
        <begin position="98"/>
        <end position="457"/>
    </location>
</feature>
<organism evidence="21 22">
    <name type="scientific">Lacticaseibacillus manihotivorans</name>
    <dbReference type="NCBI Taxonomy" id="88233"/>
    <lineage>
        <taxon>Bacteria</taxon>
        <taxon>Bacillati</taxon>
        <taxon>Bacillota</taxon>
        <taxon>Bacilli</taxon>
        <taxon>Lactobacillales</taxon>
        <taxon>Lactobacillaceae</taxon>
        <taxon>Lacticaseibacillus</taxon>
    </lineage>
</organism>
<evidence type="ECO:0000256" key="1">
    <source>
        <dbReference type="ARBA" id="ARBA00004651"/>
    </source>
</evidence>
<dbReference type="PANTHER" id="PTHR30175">
    <property type="entry name" value="PHOSPHOTRANSFERASE SYSTEM TRANSPORT PROTEIN"/>
    <property type="match status" value="1"/>
</dbReference>
<feature type="transmembrane region" description="Helical" evidence="17">
    <location>
        <begin position="169"/>
        <end position="189"/>
    </location>
</feature>
<evidence type="ECO:0000256" key="12">
    <source>
        <dbReference type="ARBA" id="ARBA00045139"/>
    </source>
</evidence>
<evidence type="ECO:0000313" key="21">
    <source>
        <dbReference type="EMBL" id="QFQ90019.1"/>
    </source>
</evidence>
<evidence type="ECO:0000256" key="3">
    <source>
        <dbReference type="ARBA" id="ARBA00022475"/>
    </source>
</evidence>
<feature type="transmembrane region" description="Helical" evidence="17">
    <location>
        <begin position="201"/>
        <end position="221"/>
    </location>
</feature>
<feature type="transmembrane region" description="Helical" evidence="17">
    <location>
        <begin position="316"/>
        <end position="336"/>
    </location>
</feature>
<dbReference type="Pfam" id="PF00367">
    <property type="entry name" value="PTS_EIIB"/>
    <property type="match status" value="1"/>
</dbReference>
<dbReference type="SUPFAM" id="SSF55604">
    <property type="entry name" value="Glucose permease domain IIB"/>
    <property type="match status" value="1"/>
</dbReference>
<evidence type="ECO:0000259" key="18">
    <source>
        <dbReference type="PROSITE" id="PS51093"/>
    </source>
</evidence>
<dbReference type="Gene3D" id="3.30.1360.60">
    <property type="entry name" value="Glucose permease domain IIB"/>
    <property type="match status" value="1"/>
</dbReference>
<keyword evidence="3" id="KW-1003">Cell membrane</keyword>
<dbReference type="GO" id="GO:0015771">
    <property type="term" value="P:trehalose transport"/>
    <property type="evidence" value="ECO:0007669"/>
    <property type="project" value="TreeGrafter"/>
</dbReference>
<dbReference type="AlphaFoldDB" id="A0A5P8JMP1"/>
<evidence type="ECO:0000256" key="15">
    <source>
        <dbReference type="ARBA" id="ARBA00081008"/>
    </source>
</evidence>
<comment type="function">
    <text evidence="12">The phosphoenolpyruvate-dependent sugar phosphotransferase system (sugar PTS), a major carbohydrate active transport system, catalyzes the phosphorylation of incoming sugar substrates concomitantly with their translocation across the cell membrane. This system is involved in sucrose transport.</text>
</comment>
<dbReference type="InterPro" id="IPR011297">
    <property type="entry name" value="PTS_IIABC_b_glu"/>
</dbReference>
<dbReference type="NCBIfam" id="TIGR00830">
    <property type="entry name" value="PTBA"/>
    <property type="match status" value="1"/>
</dbReference>
<dbReference type="PROSITE" id="PS01035">
    <property type="entry name" value="PTS_EIIB_TYPE_1_CYS"/>
    <property type="match status" value="1"/>
</dbReference>
<dbReference type="GO" id="GO:0016301">
    <property type="term" value="F:kinase activity"/>
    <property type="evidence" value="ECO:0007669"/>
    <property type="project" value="UniProtKB-KW"/>
</dbReference>
<dbReference type="InterPro" id="IPR013013">
    <property type="entry name" value="PTS_EIIC_1"/>
</dbReference>
<reference evidence="21 22" key="1">
    <citation type="submission" date="2019-10" db="EMBL/GenBank/DDBJ databases">
        <title>Genome sequencing of Lactobacillus manihotivorans.</title>
        <authorList>
            <person name="Kim K."/>
        </authorList>
    </citation>
    <scope>NUCLEOTIDE SEQUENCE [LARGE SCALE GENOMIC DNA]</scope>
    <source>
        <strain evidence="21 22">LM010</strain>
    </source>
</reference>
<dbReference type="InterPro" id="IPR050558">
    <property type="entry name" value="PTS_Sugar-Specific_Components"/>
</dbReference>
<feature type="transmembrane region" description="Helical" evidence="17">
    <location>
        <begin position="418"/>
        <end position="442"/>
    </location>
</feature>
<dbReference type="InterPro" id="IPR018113">
    <property type="entry name" value="PTrfase_EIIB_Cys"/>
</dbReference>
<proteinExistence type="predicted"/>
<dbReference type="GO" id="GO:0090589">
    <property type="term" value="F:protein-phosphocysteine-trehalose phosphotransferase system transporter activity"/>
    <property type="evidence" value="ECO:0007669"/>
    <property type="project" value="TreeGrafter"/>
</dbReference>
<dbReference type="FunFam" id="2.70.70.10:FF:000001">
    <property type="entry name" value="PTS system glucose-specific IIA component"/>
    <property type="match status" value="1"/>
</dbReference>
<dbReference type="PROSITE" id="PS51103">
    <property type="entry name" value="PTS_EIIC_TYPE_1"/>
    <property type="match status" value="1"/>
</dbReference>
<sequence length="633" mass="67131">MCEQILTLVGGKENVNSLIHCVTRLRFKLKDESSAKTEQIKGLDGVMTVVKSGGQYQVVIGENVADIYDKVMPHLNPENTTSSSETSEKSSIWNSAVQILSGLFTPVLGPLAAAGILKGFLVLLTITNVLTTKSGTYMILYAAADAVFYFLPVILGFSAGKVFHTNSYMGAVIGAALVYPDMIAAYNAGKHLTFLKIPVVLMSYAQTLIPIIAAVYFLYWVEKFLNRYIPKSLKGIFVPLLCLVIVVPVTYLVVGPVTSMLSSGLASAVLALYKLVPPLAGFILAGIWQLAVLLGLHWAFIPVFLNNIATKGFDPINAMLYCTVFGQVGAALAMAIKAKDYKFKELATTAVISGFLGITEPIIYGVTIPHKKSFVMASIGSAFGGAIAGFASAKMYGGFASGGIFGIPMFIGPKGINFEFIGFVLSLAVAFVVALVLTLLLVPGVKPETTASTSTEKATISASNALSQADMNVFAPLSGKVEPLSAVNDDVFSKGLIGKGIAVVPSEGKVTAPFDGTVVSVFPTKHALGLRSNSGIELLIHIGLDTVNLKGQHFDSLVKGGDIITLGQTLEKFDIQAIENEGYDVTVPIVVTNSNEYSDVILDDNQRSVTAGDELFSVVPQTKSEKHSAAVQA</sequence>
<evidence type="ECO:0000259" key="19">
    <source>
        <dbReference type="PROSITE" id="PS51098"/>
    </source>
</evidence>
<evidence type="ECO:0000256" key="10">
    <source>
        <dbReference type="ARBA" id="ARBA00023136"/>
    </source>
</evidence>
<gene>
    <name evidence="21" type="ORF">LM010_00545</name>
</gene>
<dbReference type="PANTHER" id="PTHR30175:SF1">
    <property type="entry name" value="PTS SYSTEM ARBUTIN-, CELLOBIOSE-, AND SALICIN-SPECIFIC EIIBC COMPONENT-RELATED"/>
    <property type="match status" value="1"/>
</dbReference>
<evidence type="ECO:0000256" key="6">
    <source>
        <dbReference type="ARBA" id="ARBA00022683"/>
    </source>
</evidence>
<dbReference type="Gene3D" id="2.70.70.10">
    <property type="entry name" value="Glucose Permease (Domain IIA)"/>
    <property type="match status" value="1"/>
</dbReference>
<feature type="transmembrane region" description="Helical" evidence="17">
    <location>
        <begin position="374"/>
        <end position="397"/>
    </location>
</feature>
<feature type="transmembrane region" description="Helical" evidence="17">
    <location>
        <begin position="348"/>
        <end position="368"/>
    </location>
</feature>
<evidence type="ECO:0000256" key="5">
    <source>
        <dbReference type="ARBA" id="ARBA00022679"/>
    </source>
</evidence>
<feature type="transmembrane region" description="Helical" evidence="17">
    <location>
        <begin position="283"/>
        <end position="304"/>
    </location>
</feature>
<keyword evidence="7 17" id="KW-0812">Transmembrane</keyword>
<keyword evidence="4" id="KW-0762">Sugar transport</keyword>
<feature type="active site" description="Phosphocysteine intermediate; for EIIB activity" evidence="16">
    <location>
        <position position="21"/>
    </location>
</feature>
<dbReference type="PROSITE" id="PS51093">
    <property type="entry name" value="PTS_EIIA_TYPE_1"/>
    <property type="match status" value="1"/>
</dbReference>
<dbReference type="InterPro" id="IPR001127">
    <property type="entry name" value="PTS_EIIA_1_perm"/>
</dbReference>
<accession>A0A5P8JMP1</accession>
<dbReference type="PROSITE" id="PS51098">
    <property type="entry name" value="PTS_EIIB_TYPE_1"/>
    <property type="match status" value="1"/>
</dbReference>
<dbReference type="CDD" id="cd00212">
    <property type="entry name" value="PTS_IIB_glc"/>
    <property type="match status" value="1"/>
</dbReference>
<comment type="catalytic activity">
    <reaction evidence="13">
        <text>N(pros)-phospho-L-histidyl-[protein](out) + sucrose = sucrose 6(G)-phosphate(in) + L-histidyl-[protein]</text>
        <dbReference type="Rhea" id="RHEA:49236"/>
        <dbReference type="Rhea" id="RHEA-COMP:9745"/>
        <dbReference type="Rhea" id="RHEA-COMP:9746"/>
        <dbReference type="ChEBI" id="CHEBI:17992"/>
        <dbReference type="ChEBI" id="CHEBI:29979"/>
        <dbReference type="ChEBI" id="CHEBI:64837"/>
        <dbReference type="ChEBI" id="CHEBI:91002"/>
        <dbReference type="EC" id="2.7.1.211"/>
    </reaction>
</comment>
<keyword evidence="2" id="KW-0813">Transport</keyword>
<feature type="transmembrane region" description="Helical" evidence="17">
    <location>
        <begin position="233"/>
        <end position="254"/>
    </location>
</feature>
<dbReference type="SUPFAM" id="SSF51261">
    <property type="entry name" value="Duplicated hybrid motif"/>
    <property type="match status" value="1"/>
</dbReference>
<feature type="domain" description="PTS EIIB type-1" evidence="19">
    <location>
        <begin position="1"/>
        <end position="81"/>
    </location>
</feature>
<keyword evidence="5" id="KW-0808">Transferase</keyword>
<evidence type="ECO:0000313" key="22">
    <source>
        <dbReference type="Proteomes" id="UP000388452"/>
    </source>
</evidence>
<evidence type="ECO:0000259" key="20">
    <source>
        <dbReference type="PROSITE" id="PS51103"/>
    </source>
</evidence>
<feature type="transmembrane region" description="Helical" evidence="17">
    <location>
        <begin position="99"/>
        <end position="126"/>
    </location>
</feature>
<dbReference type="InterPro" id="IPR001996">
    <property type="entry name" value="PTS_IIB_1"/>
</dbReference>
<dbReference type="Pfam" id="PF02378">
    <property type="entry name" value="PTS_EIIC"/>
    <property type="match status" value="1"/>
</dbReference>
<keyword evidence="10 17" id="KW-0472">Membrane</keyword>
<name>A0A5P8JMP1_9LACO</name>
<evidence type="ECO:0000256" key="4">
    <source>
        <dbReference type="ARBA" id="ARBA00022597"/>
    </source>
</evidence>